<protein>
    <submittedName>
        <fullName evidence="2">PepSY domain-containing protein</fullName>
    </submittedName>
</protein>
<evidence type="ECO:0000313" key="2">
    <source>
        <dbReference type="EMBL" id="KAA2241756.1"/>
    </source>
</evidence>
<proteinExistence type="predicted"/>
<dbReference type="Proteomes" id="UP000324611">
    <property type="component" value="Unassembled WGS sequence"/>
</dbReference>
<dbReference type="AlphaFoldDB" id="A0A5B2VU43"/>
<dbReference type="Pfam" id="PF03929">
    <property type="entry name" value="PepSY_TM"/>
    <property type="match status" value="1"/>
</dbReference>
<dbReference type="InterPro" id="IPR005625">
    <property type="entry name" value="PepSY-ass_TM"/>
</dbReference>
<evidence type="ECO:0000313" key="3">
    <source>
        <dbReference type="Proteomes" id="UP000324611"/>
    </source>
</evidence>
<dbReference type="PANTHER" id="PTHR34219">
    <property type="entry name" value="IRON-REGULATED INNER MEMBRANE PROTEIN-RELATED"/>
    <property type="match status" value="1"/>
</dbReference>
<sequence>MTTKHRNLKYWIGKVHLWLGLSAGLIVVFLGITGCILAFQREIETVTLSYRYIQNEQKPLLPPSALKEIAMKALPGKAPHSVTFFKKDRAVEVAFYAAEPEYYYVAYINPYTGQVLKLKNMDQDFFRVVLMGHYYLWLPPAIGQPIMASATLVFLVMLITGIVLWWPKNRAASKQRFSIKWNARWRRINYDLHNVLGFYATWVVIFIVLTGLVMGFQWFAQTVYWTSSGGKTLTEYYEPVSNTAANIAPARMPATDQIWEKMKAAYPNAGLIEVHYPENDSASIGAVANPDIETYWQQSILFFDQYTLKEIPVTHSYGRFEAATGADKLARMNYDMHIGALLGLPGKIMAFCGSLIAASLPITGFYVWWGRRHKKHPAKAVKGARVAMA</sequence>
<dbReference type="PANTHER" id="PTHR34219:SF3">
    <property type="entry name" value="BLL7967 PROTEIN"/>
    <property type="match status" value="1"/>
</dbReference>
<keyword evidence="1" id="KW-0812">Transmembrane</keyword>
<evidence type="ECO:0000256" key="1">
    <source>
        <dbReference type="SAM" id="Phobius"/>
    </source>
</evidence>
<gene>
    <name evidence="2" type="ORF">F0L74_17985</name>
</gene>
<name>A0A5B2VU43_9BACT</name>
<keyword evidence="3" id="KW-1185">Reference proteome</keyword>
<dbReference type="EMBL" id="VUOC01000003">
    <property type="protein sequence ID" value="KAA2241756.1"/>
    <property type="molecule type" value="Genomic_DNA"/>
</dbReference>
<comment type="caution">
    <text evidence="2">The sequence shown here is derived from an EMBL/GenBank/DDBJ whole genome shotgun (WGS) entry which is preliminary data.</text>
</comment>
<organism evidence="2 3">
    <name type="scientific">Chitinophaga agrisoli</name>
    <dbReference type="NCBI Taxonomy" id="2607653"/>
    <lineage>
        <taxon>Bacteria</taxon>
        <taxon>Pseudomonadati</taxon>
        <taxon>Bacteroidota</taxon>
        <taxon>Chitinophagia</taxon>
        <taxon>Chitinophagales</taxon>
        <taxon>Chitinophagaceae</taxon>
        <taxon>Chitinophaga</taxon>
    </lineage>
</organism>
<accession>A0A5B2VU43</accession>
<feature type="transmembrane region" description="Helical" evidence="1">
    <location>
        <begin position="196"/>
        <end position="220"/>
    </location>
</feature>
<reference evidence="2 3" key="2">
    <citation type="submission" date="2019-09" db="EMBL/GenBank/DDBJ databases">
        <authorList>
            <person name="Jin C."/>
        </authorList>
    </citation>
    <scope>NUCLEOTIDE SEQUENCE [LARGE SCALE GENOMIC DNA]</scope>
    <source>
        <strain evidence="2 3">BN140078</strain>
    </source>
</reference>
<feature type="transmembrane region" description="Helical" evidence="1">
    <location>
        <begin position="148"/>
        <end position="166"/>
    </location>
</feature>
<dbReference type="PROSITE" id="PS51257">
    <property type="entry name" value="PROKAR_LIPOPROTEIN"/>
    <property type="match status" value="1"/>
</dbReference>
<reference evidence="2 3" key="1">
    <citation type="submission" date="2019-09" db="EMBL/GenBank/DDBJ databases">
        <title>Chitinophaga ginsengihumi sp. nov., isolated from soil of ginseng rhizosphere.</title>
        <authorList>
            <person name="Lee J."/>
        </authorList>
    </citation>
    <scope>NUCLEOTIDE SEQUENCE [LARGE SCALE GENOMIC DNA]</scope>
    <source>
        <strain evidence="2 3">BN140078</strain>
    </source>
</reference>
<dbReference type="RefSeq" id="WP_149839262.1">
    <property type="nucleotide sequence ID" value="NZ_VUOC01000003.1"/>
</dbReference>
<feature type="transmembrane region" description="Helical" evidence="1">
    <location>
        <begin position="15"/>
        <end position="39"/>
    </location>
</feature>
<keyword evidence="1" id="KW-0472">Membrane</keyword>
<feature type="transmembrane region" description="Helical" evidence="1">
    <location>
        <begin position="348"/>
        <end position="369"/>
    </location>
</feature>
<keyword evidence="1" id="KW-1133">Transmembrane helix</keyword>